<evidence type="ECO:0000256" key="1">
    <source>
        <dbReference type="ARBA" id="ARBA00022737"/>
    </source>
</evidence>
<dbReference type="InterPro" id="IPR031325">
    <property type="entry name" value="RHS_repeat"/>
</dbReference>
<feature type="region of interest" description="Disordered" evidence="2">
    <location>
        <begin position="99"/>
        <end position="145"/>
    </location>
</feature>
<feature type="compositionally biased region" description="Polar residues" evidence="2">
    <location>
        <begin position="118"/>
        <end position="130"/>
    </location>
</feature>
<dbReference type="PANTHER" id="PTHR32305">
    <property type="match status" value="1"/>
</dbReference>
<dbReference type="PANTHER" id="PTHR32305:SF15">
    <property type="entry name" value="PROTEIN RHSA-RELATED"/>
    <property type="match status" value="1"/>
</dbReference>
<evidence type="ECO:0000259" key="3">
    <source>
        <dbReference type="Pfam" id="PF25023"/>
    </source>
</evidence>
<keyword evidence="5" id="KW-1185">Reference proteome</keyword>
<evidence type="ECO:0000313" key="5">
    <source>
        <dbReference type="Proteomes" id="UP000656804"/>
    </source>
</evidence>
<dbReference type="AlphaFoldDB" id="A0A930UZZ6"/>
<feature type="region of interest" description="Disordered" evidence="2">
    <location>
        <begin position="202"/>
        <end position="244"/>
    </location>
</feature>
<feature type="compositionally biased region" description="Low complexity" evidence="2">
    <location>
        <begin position="73"/>
        <end position="87"/>
    </location>
</feature>
<protein>
    <recommendedName>
        <fullName evidence="3">Teneurin-like YD-shell domain-containing protein</fullName>
    </recommendedName>
</protein>
<feature type="region of interest" description="Disordered" evidence="2">
    <location>
        <begin position="1"/>
        <end position="21"/>
    </location>
</feature>
<dbReference type="InterPro" id="IPR056823">
    <property type="entry name" value="TEN-like_YD-shell"/>
</dbReference>
<dbReference type="NCBIfam" id="TIGR03696">
    <property type="entry name" value="Rhs_assc_core"/>
    <property type="match status" value="1"/>
</dbReference>
<feature type="compositionally biased region" description="Polar residues" evidence="2">
    <location>
        <begin position="211"/>
        <end position="221"/>
    </location>
</feature>
<evidence type="ECO:0000313" key="4">
    <source>
        <dbReference type="EMBL" id="MBF4164013.1"/>
    </source>
</evidence>
<dbReference type="InterPro" id="IPR050708">
    <property type="entry name" value="T6SS_VgrG/RHS"/>
</dbReference>
<feature type="domain" description="Teneurin-like YD-shell" evidence="3">
    <location>
        <begin position="644"/>
        <end position="950"/>
    </location>
</feature>
<accession>A0A930UZZ6</accession>
<dbReference type="NCBIfam" id="TIGR01643">
    <property type="entry name" value="YD_repeat_2x"/>
    <property type="match status" value="2"/>
</dbReference>
<feature type="region of interest" description="Disordered" evidence="2">
    <location>
        <begin position="298"/>
        <end position="333"/>
    </location>
</feature>
<feature type="compositionally biased region" description="Polar residues" evidence="2">
    <location>
        <begin position="318"/>
        <end position="328"/>
    </location>
</feature>
<reference evidence="4" key="1">
    <citation type="submission" date="2020-11" db="EMBL/GenBank/DDBJ databases">
        <title>Nocardioides sp. CBS4Y-1, whole genome shotgun sequence.</title>
        <authorList>
            <person name="Tuo L."/>
        </authorList>
    </citation>
    <scope>NUCLEOTIDE SEQUENCE</scope>
    <source>
        <strain evidence="4">CBS4Y-1</strain>
    </source>
</reference>
<evidence type="ECO:0000256" key="2">
    <source>
        <dbReference type="SAM" id="MobiDB-lite"/>
    </source>
</evidence>
<feature type="compositionally biased region" description="Low complexity" evidence="2">
    <location>
        <begin position="132"/>
        <end position="145"/>
    </location>
</feature>
<organism evidence="4 5">
    <name type="scientific">Nocardioides acrostichi</name>
    <dbReference type="NCBI Taxonomy" id="2784339"/>
    <lineage>
        <taxon>Bacteria</taxon>
        <taxon>Bacillati</taxon>
        <taxon>Actinomycetota</taxon>
        <taxon>Actinomycetes</taxon>
        <taxon>Propionibacteriales</taxon>
        <taxon>Nocardioidaceae</taxon>
        <taxon>Nocardioides</taxon>
    </lineage>
</organism>
<dbReference type="InterPro" id="IPR006530">
    <property type="entry name" value="YD"/>
</dbReference>
<dbReference type="InterPro" id="IPR022385">
    <property type="entry name" value="Rhs_assc_core"/>
</dbReference>
<dbReference type="RefSeq" id="WP_194505277.1">
    <property type="nucleotide sequence ID" value="NZ_JADIVZ010000021.1"/>
</dbReference>
<keyword evidence="1" id="KW-0677">Repeat</keyword>
<feature type="region of interest" description="Disordered" evidence="2">
    <location>
        <begin position="33"/>
        <end position="87"/>
    </location>
</feature>
<name>A0A930UZZ6_9ACTN</name>
<feature type="compositionally biased region" description="Low complexity" evidence="2">
    <location>
        <begin position="40"/>
        <end position="49"/>
    </location>
</feature>
<gene>
    <name evidence="4" type="ORF">ISG29_20315</name>
</gene>
<sequence>MTSTTGNGQDVTGNVGARTTYTYGGNRKLASITNARENTSGGSSASSNGSGKGQVMSFDYDGDGHVTTWTRANTDPNTGSSSTPGPSTIGFTFYSVKGADVTQSNPPEDAACAPADSAPNQDSAAASHSVVTGERNGTTGTNGAGTVKTRYCTDGLGRVMRTTDAKGNTRSNSWTANSNVKTADMTGTGAGLYQYDYSYDDDSNSDTADSVTTPEGGQASASHDDTGHPYSVTKTDQQGANNSSDNTTLWNYAYDDWNNLIQAESSQTNASNDVRYRYCWTPQGQIARIDPIVATGSVSTNNGMSTKAPGATNRKSSRGNSNDTTSCLDGNGTGAGNDTTFSYNANGDLTSVDKPAGGDESYTYDAMSRLATVTDARGVTTTYKYDALDHVVSAAHSKTGQTTQTVTWLYDLAGNMTQLSSLNNATSGGANTYTYDRLNQLASESGQAIVGKTEYTYDSAGNLTRQTVTSQTTPTPGGSSSNSHQTFTEYTYDSVNLLKNLTDPRGATYTFDYDKKDKLTKTTYPRFASNGDSTGDLVAKAVYDNDGNPTCMWSYLTATSGANGPATGNDGCPGDSANGLYTYRGYKYTAIKGGQRTSSIQKMTDLGGLTTAYGYDNIDRLACAVSPAPTNITAITGACDTSGNGGGTRRFDYTYDRHSNLTKSKVTGTTPGLDTRSLWSAFNNGDEICASQHLASGASDPNLSCGSTSGTGTNGVAKYNHDQAGNLTTATGGGDLAGLNLSYNLPGQTTSITPPGATTAQSQAYDGVMQDRRTTSGPTQMAYGFSGLTNSASDATAPGGAHSEIFLRTPGGDLLAMIDTSSGQARYYLLDHQKSVIATIADRSTPTPSIGGEVTRYLYEPYGATIRTWDHTSPGNGNDGSENNSFAAPSTDFNPFGYASGYLDRSTGLIKFGTRYYSSKFVTWTQPDPEDGSFSSPLTLAVFTYAGADPVNESDSSGRDWWDNPVVQFAVTNAIYTSTGIDVTDPCLTAGLKPGVAAAGAGAVASSWTGVGVPEAAAGAFGVGYLGGYFNCALTELGWE</sequence>
<dbReference type="Pfam" id="PF05593">
    <property type="entry name" value="RHS_repeat"/>
    <property type="match status" value="2"/>
</dbReference>
<dbReference type="EMBL" id="JADIVZ010000021">
    <property type="protein sequence ID" value="MBF4164013.1"/>
    <property type="molecule type" value="Genomic_DNA"/>
</dbReference>
<dbReference type="Proteomes" id="UP000656804">
    <property type="component" value="Unassembled WGS sequence"/>
</dbReference>
<dbReference type="Pfam" id="PF25023">
    <property type="entry name" value="TEN_YD-shell"/>
    <property type="match status" value="1"/>
</dbReference>
<proteinExistence type="predicted"/>
<feature type="compositionally biased region" description="Polar residues" evidence="2">
    <location>
        <begin position="232"/>
        <end position="244"/>
    </location>
</feature>
<dbReference type="Gene3D" id="2.180.10.10">
    <property type="entry name" value="RHS repeat-associated core"/>
    <property type="match status" value="3"/>
</dbReference>
<comment type="caution">
    <text evidence="4">The sequence shown here is derived from an EMBL/GenBank/DDBJ whole genome shotgun (WGS) entry which is preliminary data.</text>
</comment>